<protein>
    <submittedName>
        <fullName evidence="3">Uncharacterized protein</fullName>
    </submittedName>
</protein>
<name>A0A1A7C309_9BURK</name>
<feature type="transmembrane region" description="Helical" evidence="1">
    <location>
        <begin position="528"/>
        <end position="548"/>
    </location>
</feature>
<keyword evidence="2" id="KW-0732">Signal</keyword>
<gene>
    <name evidence="3" type="ORF">ASR47_101432</name>
</gene>
<feature type="chain" id="PRO_5008355637" evidence="2">
    <location>
        <begin position="29"/>
        <end position="557"/>
    </location>
</feature>
<keyword evidence="4" id="KW-1185">Reference proteome</keyword>
<evidence type="ECO:0000256" key="1">
    <source>
        <dbReference type="SAM" id="Phobius"/>
    </source>
</evidence>
<keyword evidence="1" id="KW-1133">Transmembrane helix</keyword>
<reference evidence="3 4" key="1">
    <citation type="submission" date="2016-04" db="EMBL/GenBank/DDBJ databases">
        <title>Draft genome sequence of Janthinobacterium psychrotolerans sp. nov., isolated from freshwater sediments in Denmark.</title>
        <authorList>
            <person name="Gong X."/>
            <person name="Skrivergaard S."/>
            <person name="Korsgaard B.S."/>
            <person name="Schreiber L."/>
            <person name="Marshall I.P."/>
            <person name="Finster K."/>
            <person name="Schramm A."/>
        </authorList>
    </citation>
    <scope>NUCLEOTIDE SEQUENCE [LARGE SCALE GENOMIC DNA]</scope>
    <source>
        <strain evidence="3 4">S3-2</strain>
    </source>
</reference>
<dbReference type="AlphaFoldDB" id="A0A1A7C309"/>
<dbReference type="EMBL" id="LOCQ01000049">
    <property type="protein sequence ID" value="OBV40117.1"/>
    <property type="molecule type" value="Genomic_DNA"/>
</dbReference>
<keyword evidence="1" id="KW-0812">Transmembrane</keyword>
<keyword evidence="1" id="KW-0472">Membrane</keyword>
<organism evidence="3 4">
    <name type="scientific">Janthinobacterium psychrotolerans</name>
    <dbReference type="NCBI Taxonomy" id="1747903"/>
    <lineage>
        <taxon>Bacteria</taxon>
        <taxon>Pseudomonadati</taxon>
        <taxon>Pseudomonadota</taxon>
        <taxon>Betaproteobacteria</taxon>
        <taxon>Burkholderiales</taxon>
        <taxon>Oxalobacteraceae</taxon>
        <taxon>Janthinobacterium</taxon>
    </lineage>
</organism>
<sequence length="557" mass="60508">MTIWKAHLRAITMLTLFTGLAGPGLGHAAPQAGVQDALERPLGLHRGQDFRLADGQCADCPTIAQALFYFRDQVIAVPRPGMSVSGHSNVLRGKDDVRAWAASAEAAQLAYPGVVWLGAPQLLPEATFSPDGASLRLPGGDLLRSRLTPKIATNLSYFDASSRAFFDGKSVRVRGTLAQGDGGQPSYTARTIWPNDFVIDATKVEPLKGKDGLVDYVRAHDGGAKSAYSNQLVWQRQPGAAGDWRGKPVLAVMLNGAQGDDDEAYGGHFAIATGTMGPRGEFADWIVNNFYGLDAYGEKGILAASVPMDNYLADLNSGQSYYRPSYMLVAVLNHARTAVAYQGGVQRLYNQYYRHDIAYDGAYNNCAGLSMDVFDALGWNIPARGPTHALMALAGYPYKAISKLSLKEGRKAYDYLSEEQTRLYPAVAFDAAGQDLLQLVSGTPGRSLTPFEQQLRSDVEALILVRIPQFPSSRAFGSAPVFSYDEYMARTPADHADWKIVPVQPRPFPAALRDGLASEPVRRSLMPWPVALAGGSLLALLLGAGWLARRLWKKRRR</sequence>
<dbReference type="Proteomes" id="UP000092713">
    <property type="component" value="Unassembled WGS sequence"/>
</dbReference>
<dbReference type="PATRIC" id="fig|1747903.4.peg.3742"/>
<comment type="caution">
    <text evidence="3">The sequence shown here is derived from an EMBL/GenBank/DDBJ whole genome shotgun (WGS) entry which is preliminary data.</text>
</comment>
<proteinExistence type="predicted"/>
<evidence type="ECO:0000256" key="2">
    <source>
        <dbReference type="SAM" id="SignalP"/>
    </source>
</evidence>
<evidence type="ECO:0000313" key="3">
    <source>
        <dbReference type="EMBL" id="OBV40117.1"/>
    </source>
</evidence>
<accession>A0A1A7C309</accession>
<feature type="signal peptide" evidence="2">
    <location>
        <begin position="1"/>
        <end position="28"/>
    </location>
</feature>
<evidence type="ECO:0000313" key="4">
    <source>
        <dbReference type="Proteomes" id="UP000092713"/>
    </source>
</evidence>
<dbReference type="RefSeq" id="WP_174551159.1">
    <property type="nucleotide sequence ID" value="NZ_LOCQ01000049.1"/>
</dbReference>